<dbReference type="RefSeq" id="WP_269598756.1">
    <property type="nucleotide sequence ID" value="NZ_CP114585.1"/>
</dbReference>
<geneLocation type="plasmid" evidence="2 3">
    <name>unnamed</name>
</geneLocation>
<reference evidence="2" key="1">
    <citation type="submission" date="2022-09" db="EMBL/GenBank/DDBJ databases">
        <authorList>
            <person name="Li Z.-J."/>
        </authorList>
    </citation>
    <scope>NUCLEOTIDE SEQUENCE</scope>
    <source>
        <strain evidence="2">TGB10</strain>
        <plasmid evidence="2">unnamed</plasmid>
    </source>
</reference>
<proteinExistence type="predicted"/>
<organism evidence="2 3">
    <name type="scientific">Salinivibrio proteolyticus</name>
    <dbReference type="NCBI Taxonomy" id="334715"/>
    <lineage>
        <taxon>Bacteria</taxon>
        <taxon>Pseudomonadati</taxon>
        <taxon>Pseudomonadota</taxon>
        <taxon>Gammaproteobacteria</taxon>
        <taxon>Vibrionales</taxon>
        <taxon>Vibrionaceae</taxon>
        <taxon>Salinivibrio</taxon>
    </lineage>
</organism>
<evidence type="ECO:0000256" key="1">
    <source>
        <dbReference type="SAM" id="MobiDB-lite"/>
    </source>
</evidence>
<sequence length="56" mass="6136">MESLNNQSNAQRRQKVDGGGEFNVFQPLEEDKPAPPPEPDNFGDKPKVDANALKGL</sequence>
<feature type="region of interest" description="Disordered" evidence="1">
    <location>
        <begin position="1"/>
        <end position="56"/>
    </location>
</feature>
<dbReference type="Proteomes" id="UP001164676">
    <property type="component" value="Plasmid unnamed"/>
</dbReference>
<evidence type="ECO:0000313" key="2">
    <source>
        <dbReference type="EMBL" id="WBA16418.1"/>
    </source>
</evidence>
<protein>
    <submittedName>
        <fullName evidence="2">Uncharacterized protein</fullName>
    </submittedName>
</protein>
<dbReference type="EMBL" id="CP114585">
    <property type="protein sequence ID" value="WBA16418.1"/>
    <property type="molecule type" value="Genomic_DNA"/>
</dbReference>
<evidence type="ECO:0000313" key="3">
    <source>
        <dbReference type="Proteomes" id="UP001164676"/>
    </source>
</evidence>
<feature type="compositionally biased region" description="Polar residues" evidence="1">
    <location>
        <begin position="1"/>
        <end position="11"/>
    </location>
</feature>
<name>A0ABY7LL80_9GAMM</name>
<keyword evidence="2" id="KW-0614">Plasmid</keyword>
<accession>A0ABY7LL80</accession>
<keyword evidence="3" id="KW-1185">Reference proteome</keyword>
<gene>
    <name evidence="2" type="ORF">N7E60_16945</name>
</gene>